<reference evidence="2 3" key="1">
    <citation type="submission" date="2019-06" db="EMBL/GenBank/DDBJ databases">
        <title>Genome of new Rhodobacteraceae sp. SM1903.</title>
        <authorList>
            <person name="Ren X."/>
        </authorList>
    </citation>
    <scope>NUCLEOTIDE SEQUENCE [LARGE SCALE GENOMIC DNA]</scope>
    <source>
        <strain evidence="2 3">SM1903</strain>
    </source>
</reference>
<dbReference type="PANTHER" id="PTHR41795">
    <property type="entry name" value="EXOPOLYSACCHARIDE SYNTHESIS PROTEIN"/>
    <property type="match status" value="1"/>
</dbReference>
<comment type="caution">
    <text evidence="2">The sequence shown here is derived from an EMBL/GenBank/DDBJ whole genome shotgun (WGS) entry which is preliminary data.</text>
</comment>
<keyword evidence="1" id="KW-0472">Membrane</keyword>
<evidence type="ECO:0000313" key="3">
    <source>
        <dbReference type="Proteomes" id="UP000314011"/>
    </source>
</evidence>
<keyword evidence="3" id="KW-1185">Reference proteome</keyword>
<sequence length="203" mass="21794">MAQSSTIQPSDAGPAQVEGILTDLDDLVATKDCVSFGEIVEALGAKSYGPLLLILALLLLLPTGMIPGVGGAIGTIKILIGLQVLRGRNGVWLPQFVRDREISSDHLHSMVEKIRPVARWLRRRMKVRMSWLAEGRTSLTLIAVIMMASGLGMVTLGFIPVIAPFFGLPLVCLALGVVSRDGLMVAAGYVLMLPPPLIAIFWL</sequence>
<dbReference type="RefSeq" id="WP_140192504.1">
    <property type="nucleotide sequence ID" value="NZ_CP065915.1"/>
</dbReference>
<protein>
    <submittedName>
        <fullName evidence="2">Exopolysaccharide biosynthesis protein</fullName>
    </submittedName>
</protein>
<keyword evidence="1" id="KW-0812">Transmembrane</keyword>
<dbReference type="AlphaFoldDB" id="A0A5C5GAQ6"/>
<dbReference type="OrthoDB" id="7949130at2"/>
<dbReference type="Pfam" id="PF06055">
    <property type="entry name" value="ExoD"/>
    <property type="match status" value="1"/>
</dbReference>
<feature type="transmembrane region" description="Helical" evidence="1">
    <location>
        <begin position="183"/>
        <end position="202"/>
    </location>
</feature>
<dbReference type="InterPro" id="IPR010331">
    <property type="entry name" value="ExoD"/>
</dbReference>
<feature type="transmembrane region" description="Helical" evidence="1">
    <location>
        <begin position="131"/>
        <end position="151"/>
    </location>
</feature>
<accession>A0A5C5GAQ6</accession>
<dbReference type="PIRSF" id="PIRSF033239">
    <property type="entry name" value="ExoD"/>
    <property type="match status" value="1"/>
</dbReference>
<dbReference type="Proteomes" id="UP000314011">
    <property type="component" value="Unassembled WGS sequence"/>
</dbReference>
<feature type="transmembrane region" description="Helical" evidence="1">
    <location>
        <begin position="157"/>
        <end position="176"/>
    </location>
</feature>
<proteinExistence type="predicted"/>
<dbReference type="EMBL" id="VFFF01000001">
    <property type="protein sequence ID" value="TNY31823.1"/>
    <property type="molecule type" value="Genomic_DNA"/>
</dbReference>
<dbReference type="PANTHER" id="PTHR41795:SF1">
    <property type="entry name" value="EXOPOLYSACCHARIDE SYNTHESIS PROTEIN"/>
    <property type="match status" value="1"/>
</dbReference>
<feature type="transmembrane region" description="Helical" evidence="1">
    <location>
        <begin position="51"/>
        <end position="80"/>
    </location>
</feature>
<evidence type="ECO:0000313" key="2">
    <source>
        <dbReference type="EMBL" id="TNY31823.1"/>
    </source>
</evidence>
<keyword evidence="1" id="KW-1133">Transmembrane helix</keyword>
<name>A0A5C5GAQ6_9RHOB</name>
<gene>
    <name evidence="2" type="ORF">FHY64_00520</name>
</gene>
<organism evidence="2 3">
    <name type="scientific">Pelagovum pacificum</name>
    <dbReference type="NCBI Taxonomy" id="2588711"/>
    <lineage>
        <taxon>Bacteria</taxon>
        <taxon>Pseudomonadati</taxon>
        <taxon>Pseudomonadota</taxon>
        <taxon>Alphaproteobacteria</taxon>
        <taxon>Rhodobacterales</taxon>
        <taxon>Paracoccaceae</taxon>
        <taxon>Pelagovum</taxon>
    </lineage>
</organism>
<evidence type="ECO:0000256" key="1">
    <source>
        <dbReference type="SAM" id="Phobius"/>
    </source>
</evidence>